<dbReference type="GO" id="GO:0090313">
    <property type="term" value="P:regulation of protein targeting to membrane"/>
    <property type="evidence" value="ECO:0007669"/>
    <property type="project" value="TreeGrafter"/>
</dbReference>
<dbReference type="GO" id="GO:0005886">
    <property type="term" value="C:plasma membrane"/>
    <property type="evidence" value="ECO:0007669"/>
    <property type="project" value="TreeGrafter"/>
</dbReference>
<name>A0A840R5X1_9GAMM</name>
<feature type="compositionally biased region" description="Low complexity" evidence="1">
    <location>
        <begin position="877"/>
        <end position="893"/>
    </location>
</feature>
<dbReference type="PANTHER" id="PTHR30441:SF4">
    <property type="entry name" value="PROTEIN ASMA"/>
    <property type="match status" value="1"/>
</dbReference>
<protein>
    <recommendedName>
        <fullName evidence="2">AsmA domain-containing protein</fullName>
    </recommendedName>
</protein>
<dbReference type="InterPro" id="IPR007844">
    <property type="entry name" value="AsmA"/>
</dbReference>
<dbReference type="AlphaFoldDB" id="A0A840R5X1"/>
<evidence type="ECO:0000313" key="3">
    <source>
        <dbReference type="EMBL" id="MBB5188227.1"/>
    </source>
</evidence>
<evidence type="ECO:0000259" key="2">
    <source>
        <dbReference type="Pfam" id="PF05170"/>
    </source>
</evidence>
<dbReference type="EMBL" id="JACHHW010000006">
    <property type="protein sequence ID" value="MBB5188227.1"/>
    <property type="molecule type" value="Genomic_DNA"/>
</dbReference>
<organism evidence="3 4">
    <name type="scientific">Zhongshania antarctica</name>
    <dbReference type="NCBI Taxonomy" id="641702"/>
    <lineage>
        <taxon>Bacteria</taxon>
        <taxon>Pseudomonadati</taxon>
        <taxon>Pseudomonadota</taxon>
        <taxon>Gammaproteobacteria</taxon>
        <taxon>Cellvibrionales</taxon>
        <taxon>Spongiibacteraceae</taxon>
        <taxon>Zhongshania</taxon>
    </lineage>
</organism>
<feature type="region of interest" description="Disordered" evidence="1">
    <location>
        <begin position="865"/>
        <end position="893"/>
    </location>
</feature>
<dbReference type="InterPro" id="IPR052894">
    <property type="entry name" value="AsmA-related"/>
</dbReference>
<comment type="caution">
    <text evidence="3">The sequence shown here is derived from an EMBL/GenBank/DDBJ whole genome shotgun (WGS) entry which is preliminary data.</text>
</comment>
<accession>A0A840R5X1</accession>
<feature type="domain" description="AsmA" evidence="2">
    <location>
        <begin position="464"/>
        <end position="741"/>
    </location>
</feature>
<proteinExistence type="predicted"/>
<gene>
    <name evidence="3" type="ORF">HNQ57_002506</name>
</gene>
<dbReference type="PANTHER" id="PTHR30441">
    <property type="entry name" value="DUF748 DOMAIN-CONTAINING PROTEIN"/>
    <property type="match status" value="1"/>
</dbReference>
<dbReference type="Pfam" id="PF05170">
    <property type="entry name" value="AsmA"/>
    <property type="match status" value="1"/>
</dbReference>
<reference evidence="3 4" key="1">
    <citation type="submission" date="2020-08" db="EMBL/GenBank/DDBJ databases">
        <title>Genomic Encyclopedia of Type Strains, Phase IV (KMG-IV): sequencing the most valuable type-strain genomes for metagenomic binning, comparative biology and taxonomic classification.</title>
        <authorList>
            <person name="Goeker M."/>
        </authorList>
    </citation>
    <scope>NUCLEOTIDE SEQUENCE [LARGE SCALE GENOMIC DNA]</scope>
    <source>
        <strain evidence="3 4">DSM 25701</strain>
    </source>
</reference>
<dbReference type="Proteomes" id="UP000536640">
    <property type="component" value="Unassembled WGS sequence"/>
</dbReference>
<evidence type="ECO:0000256" key="1">
    <source>
        <dbReference type="SAM" id="MobiDB-lite"/>
    </source>
</evidence>
<sequence length="893" mass="94768">MIKKTLIAFGLLTLIVLITVATVLIQPQLLRGIISSGAQRFAGLEVEISDIRSQLNPLRLEVDGLAIRNPHWPRPTLLNLANISISLNENPFGSEPFWTLNADALNIRLEQNEAGEFNWISPELLANSNTASPEPQVSTGMPALPGDFNFNHISLKNINFIWRDKTGVERSVHLPKVSGERVEAGNGDFYIGLDYQKQHFELKTDITLFDPKSGVLVYALALKHQDLDFSSEGKLVLTPNLAGSAIKLKLNLRSVKNLAALANTDAPVIPKIRLASTLAINPNYEFTDIILKLNDDEIRGALTVDAGSSAVRGKLSAESINVDKLLSAPPADTSSASTKNADEPNKETAIDWAWLDTTQLALKLNIGTLTASGWQLQDLSSDIAIKENIKVILAAASITELANSREISQFKADVDLKPLAKITDAADLAMSLKLSMAGLETSVDGKLNVNGIAGTELQLQADAPQSATLWKLAQLPYQEAGAISVNANIQTQADRYSAKGSASMGKQNTELDLQFTPAAKEQLAELRGSINLKRIDLAFLSAPTATTSPTAAPPAKKGSKLISKDPFDLSALQAMNANVSIALEDIDTGYALIRKANLKPSLQAGVLNLKNTTINFAGGDAKLRLKLDSTQNQTRIDLKLSVNAEDYGKLGLTKAAGINGGNGDIRLNVNSQGASPYLLAANMNGKLDVKITDLVAEGNALNLIGSDVLSETIDKLNPFSEKKTSTEIECIAIHFDGKNGKFISDDGIALETAQTKIIGTGHFDLGKEQLLFGVSPIARTGVGINVGAAAGLVRLGGTFSKPKIVADPSGMFTSGLSTGAAVYTGGLSLLAQGLLKRAIYAGSACDGAIDEIPTVDELPEELLKPRLPEATPEAGNTAIAPSAPAAQTASPQN</sequence>
<keyword evidence="4" id="KW-1185">Reference proteome</keyword>
<dbReference type="RefSeq" id="WP_184463405.1">
    <property type="nucleotide sequence ID" value="NZ_JACHHW010000006.1"/>
</dbReference>
<evidence type="ECO:0000313" key="4">
    <source>
        <dbReference type="Proteomes" id="UP000536640"/>
    </source>
</evidence>